<dbReference type="Proteomes" id="UP001589894">
    <property type="component" value="Unassembled WGS sequence"/>
</dbReference>
<name>A0ABV6NUW2_9ACTN</name>
<evidence type="ECO:0008006" key="3">
    <source>
        <dbReference type="Google" id="ProtNLM"/>
    </source>
</evidence>
<sequence>MGTTDVLRFPVADVTRHAGTVTQVAEAVARARAAVRAVSMDAGAYGSLCRMLPALLDPAFGAGAAALLRAEDSVRETGAALRTVVAGTVAADGGSAARLLAVGAGRAVPAGPVRELPL</sequence>
<evidence type="ECO:0000313" key="1">
    <source>
        <dbReference type="EMBL" id="MFC0564214.1"/>
    </source>
</evidence>
<evidence type="ECO:0000313" key="2">
    <source>
        <dbReference type="Proteomes" id="UP001589894"/>
    </source>
</evidence>
<proteinExistence type="predicted"/>
<keyword evidence="2" id="KW-1185">Reference proteome</keyword>
<gene>
    <name evidence="1" type="ORF">ACFFHU_08550</name>
</gene>
<comment type="caution">
    <text evidence="1">The sequence shown here is derived from an EMBL/GenBank/DDBJ whole genome shotgun (WGS) entry which is preliminary data.</text>
</comment>
<dbReference type="RefSeq" id="WP_377337158.1">
    <property type="nucleotide sequence ID" value="NZ_JBHLUE010000004.1"/>
</dbReference>
<organism evidence="1 2">
    <name type="scientific">Plantactinospora siamensis</name>
    <dbReference type="NCBI Taxonomy" id="555372"/>
    <lineage>
        <taxon>Bacteria</taxon>
        <taxon>Bacillati</taxon>
        <taxon>Actinomycetota</taxon>
        <taxon>Actinomycetes</taxon>
        <taxon>Micromonosporales</taxon>
        <taxon>Micromonosporaceae</taxon>
        <taxon>Plantactinospora</taxon>
    </lineage>
</organism>
<accession>A0ABV6NUW2</accession>
<reference evidence="1 2" key="1">
    <citation type="submission" date="2024-09" db="EMBL/GenBank/DDBJ databases">
        <authorList>
            <person name="Sun Q."/>
            <person name="Mori K."/>
        </authorList>
    </citation>
    <scope>NUCLEOTIDE SEQUENCE [LARGE SCALE GENOMIC DNA]</scope>
    <source>
        <strain evidence="1 2">TBRC 2205</strain>
    </source>
</reference>
<dbReference type="EMBL" id="JBHLUE010000004">
    <property type="protein sequence ID" value="MFC0564214.1"/>
    <property type="molecule type" value="Genomic_DNA"/>
</dbReference>
<protein>
    <recommendedName>
        <fullName evidence="3">ESX-1 secretion-associated protein</fullName>
    </recommendedName>
</protein>